<dbReference type="HAMAP" id="MF_02243">
    <property type="entry name" value="UxaE"/>
    <property type="match status" value="1"/>
</dbReference>
<protein>
    <recommendedName>
        <fullName evidence="1">Tagaturonate/fructuronate epimerase</fullName>
        <shortName evidence="1">D-TagA/D-FruA epimerase</shortName>
        <ecNumber evidence="1">5.1.2.7</ecNumber>
    </recommendedName>
</protein>
<comment type="similarity">
    <text evidence="1">Belongs to the UxaE family.</text>
</comment>
<dbReference type="InterPro" id="IPR032586">
    <property type="entry name" value="UxaE"/>
</dbReference>
<gene>
    <name evidence="1" type="primary">uxaE</name>
    <name evidence="2" type="ORF">KSF_071800</name>
</gene>
<comment type="caution">
    <text evidence="2">The sequence shown here is derived from an EMBL/GenBank/DDBJ whole genome shotgun (WGS) entry which is preliminary data.</text>
</comment>
<dbReference type="GO" id="GO:0016856">
    <property type="term" value="F:racemase and epimerase activity, acting on hydroxy acids and derivatives"/>
    <property type="evidence" value="ECO:0007669"/>
    <property type="project" value="UniProtKB-UniRule"/>
</dbReference>
<proteinExistence type="inferred from homology"/>
<evidence type="ECO:0000256" key="1">
    <source>
        <dbReference type="HAMAP-Rule" id="MF_02243"/>
    </source>
</evidence>
<feature type="active site" description="Proton donor" evidence="1">
    <location>
        <position position="263"/>
    </location>
</feature>
<feature type="binding site" evidence="1">
    <location>
        <position position="151"/>
    </location>
    <ligand>
        <name>a divalent metal cation</name>
        <dbReference type="ChEBI" id="CHEBI:60240"/>
    </ligand>
</feature>
<keyword evidence="1" id="KW-0413">Isomerase</keyword>
<reference evidence="2" key="1">
    <citation type="submission" date="2020-10" db="EMBL/GenBank/DDBJ databases">
        <title>Taxonomic study of unclassified bacteria belonging to the class Ktedonobacteria.</title>
        <authorList>
            <person name="Yabe S."/>
            <person name="Wang C.M."/>
            <person name="Zheng Y."/>
            <person name="Sakai Y."/>
            <person name="Cavaletti L."/>
            <person name="Monciardini P."/>
            <person name="Donadio S."/>
        </authorList>
    </citation>
    <scope>NUCLEOTIDE SEQUENCE</scope>
    <source>
        <strain evidence="2">ID150040</strain>
    </source>
</reference>
<comment type="function">
    <text evidence="1">Catalyzes the epimerization of D-tagaturonate (D-TagA) to D-fructuronate (D-FruA).</text>
</comment>
<dbReference type="AlphaFoldDB" id="A0A8J3N3J5"/>
<comment type="cofactor">
    <cofactor evidence="1">
        <name>a divalent metal cation</name>
        <dbReference type="ChEBI" id="CHEBI:60240"/>
    </cofactor>
</comment>
<keyword evidence="1" id="KW-0479">Metal-binding</keyword>
<dbReference type="Pfam" id="PF16257">
    <property type="entry name" value="UxaE"/>
    <property type="match status" value="1"/>
</dbReference>
<comment type="catalytic activity">
    <reaction evidence="1">
        <text>keto-D-tagaturonate = keto-D-fructuronate</text>
        <dbReference type="Rhea" id="RHEA:51656"/>
        <dbReference type="ChEBI" id="CHEBI:17886"/>
        <dbReference type="ChEBI" id="CHEBI:59881"/>
        <dbReference type="EC" id="5.1.2.7"/>
    </reaction>
</comment>
<evidence type="ECO:0000313" key="3">
    <source>
        <dbReference type="Proteomes" id="UP000597444"/>
    </source>
</evidence>
<dbReference type="GO" id="GO:0046872">
    <property type="term" value="F:metal ion binding"/>
    <property type="evidence" value="ECO:0007669"/>
    <property type="project" value="UniProtKB-UniRule"/>
</dbReference>
<name>A0A8J3N3J5_9CHLR</name>
<dbReference type="RefSeq" id="WP_220207714.1">
    <property type="nucleotide sequence ID" value="NZ_BNJK01000001.1"/>
</dbReference>
<dbReference type="EMBL" id="BNJK01000001">
    <property type="protein sequence ID" value="GHO97132.1"/>
    <property type="molecule type" value="Genomic_DNA"/>
</dbReference>
<organism evidence="2 3">
    <name type="scientific">Reticulibacter mediterranei</name>
    <dbReference type="NCBI Taxonomy" id="2778369"/>
    <lineage>
        <taxon>Bacteria</taxon>
        <taxon>Bacillati</taxon>
        <taxon>Chloroflexota</taxon>
        <taxon>Ktedonobacteria</taxon>
        <taxon>Ktedonobacterales</taxon>
        <taxon>Reticulibacteraceae</taxon>
        <taxon>Reticulibacter</taxon>
    </lineage>
</organism>
<sequence>MLQHLNLPTIDESVVTVDGTTYALVTTSVPGERKLVVVGDGAGFVGEKQADGTLLCSLTPENARALRQRLAWLRPTVLGLQTTAGFGDRLGIATPGHVQATRGTGVAPLYAQQSVRENTRTGRTPQNVVDDAMWGAFEAGWREAWGADADHMKTLEDIEPFVSAGYSFYTIDPGDYVDDATETDDDATLRQKAEALPWHDLQSSLQDAQARYLKRFDLDQFAITFDEHTLLKAIAKYGGAMAHVARMTQRLREVAGSLPFEMEMSVDETGTTTALAEHFYIASELKRLNVPFVSLAPRFVGRFEKGVGYIGDVQELEQNIAGHASIMRYFGNSYKLSLHTGSDKFEVYPIAMRYTGGLVHLKTAGTSYLEALRLIASVDIPFFREILDFTRGRYETDRKTYHVSATLDKVPSSADLTDAQLPDLLNQFDARQVLHVTFGSVLDTYGSRLQRVLHEHLTEYHAYIKRHFDKHLAPFRRKG</sequence>
<dbReference type="EC" id="5.1.2.7" evidence="1"/>
<feature type="active site" description="Proton acceptor" evidence="1">
    <location>
        <position position="150"/>
    </location>
</feature>
<keyword evidence="3" id="KW-1185">Reference proteome</keyword>
<feature type="binding site" evidence="1">
    <location>
        <position position="339"/>
    </location>
    <ligand>
        <name>a divalent metal cation</name>
        <dbReference type="ChEBI" id="CHEBI:60240"/>
    </ligand>
</feature>
<accession>A0A8J3N3J5</accession>
<feature type="binding site" evidence="1">
    <location>
        <position position="305"/>
    </location>
    <ligand>
        <name>a divalent metal cation</name>
        <dbReference type="ChEBI" id="CHEBI:60240"/>
    </ligand>
</feature>
<dbReference type="Proteomes" id="UP000597444">
    <property type="component" value="Unassembled WGS sequence"/>
</dbReference>
<evidence type="ECO:0000313" key="2">
    <source>
        <dbReference type="EMBL" id="GHO97132.1"/>
    </source>
</evidence>